<name>A0A0C1MUZ0_9GAMM</name>
<feature type="chain" id="PRO_5005425187" description="Thioredoxin domain-containing protein" evidence="8">
    <location>
        <begin position="19"/>
        <end position="667"/>
    </location>
</feature>
<dbReference type="GO" id="GO:0045454">
    <property type="term" value="P:cell redox homeostasis"/>
    <property type="evidence" value="ECO:0007669"/>
    <property type="project" value="TreeGrafter"/>
</dbReference>
<dbReference type="PANTHER" id="PTHR32234:SF3">
    <property type="entry name" value="SUPPRESSION OF COPPER SENSITIVITY PROTEIN"/>
    <property type="match status" value="1"/>
</dbReference>
<comment type="caution">
    <text evidence="10">The sequence shown here is derived from an EMBL/GenBank/DDBJ whole genome shotgun (WGS) entry which is preliminary data.</text>
</comment>
<proteinExistence type="predicted"/>
<dbReference type="Pfam" id="PF13899">
    <property type="entry name" value="Thioredoxin_7"/>
    <property type="match status" value="1"/>
</dbReference>
<evidence type="ECO:0000256" key="7">
    <source>
        <dbReference type="SAM" id="Phobius"/>
    </source>
</evidence>
<evidence type="ECO:0000313" key="10">
    <source>
        <dbReference type="EMBL" id="KID58743.1"/>
    </source>
</evidence>
<dbReference type="SUPFAM" id="SSF52833">
    <property type="entry name" value="Thioredoxin-like"/>
    <property type="match status" value="1"/>
</dbReference>
<accession>A0A0C1MUZ0</accession>
<dbReference type="InterPro" id="IPR035671">
    <property type="entry name" value="DsbD_gamma"/>
</dbReference>
<feature type="transmembrane region" description="Helical" evidence="7">
    <location>
        <begin position="274"/>
        <end position="299"/>
    </location>
</feature>
<keyword evidence="8" id="KW-0732">Signal</keyword>
<feature type="transmembrane region" description="Helical" evidence="7">
    <location>
        <begin position="427"/>
        <end position="447"/>
    </location>
</feature>
<reference evidence="10 11" key="1">
    <citation type="submission" date="2014-12" db="EMBL/GenBank/DDBJ databases">
        <title>Draft Genome Sequence of Pseudoalteromonas luteoviolacea HI1.</title>
        <authorList>
            <person name="Asahina A.Y."/>
            <person name="Hadfield M.G."/>
        </authorList>
    </citation>
    <scope>NUCLEOTIDE SEQUENCE [LARGE SCALE GENOMIC DNA]</scope>
    <source>
        <strain evidence="10 11">HI1</strain>
    </source>
</reference>
<comment type="subcellular location">
    <subcellularLocation>
        <location evidence="1">Cell membrane</location>
        <topology evidence="1">Multi-pass membrane protein</topology>
    </subcellularLocation>
</comment>
<feature type="transmembrane region" description="Helical" evidence="7">
    <location>
        <begin position="468"/>
        <end position="485"/>
    </location>
</feature>
<dbReference type="Proteomes" id="UP000031327">
    <property type="component" value="Unassembled WGS sequence"/>
</dbReference>
<gene>
    <name evidence="10" type="ORF">JF50_02430</name>
</gene>
<protein>
    <recommendedName>
        <fullName evidence="9">Thioredoxin domain-containing protein</fullName>
    </recommendedName>
</protein>
<evidence type="ECO:0000256" key="2">
    <source>
        <dbReference type="ARBA" id="ARBA00022475"/>
    </source>
</evidence>
<evidence type="ECO:0000259" key="9">
    <source>
        <dbReference type="PROSITE" id="PS51352"/>
    </source>
</evidence>
<dbReference type="PANTHER" id="PTHR32234">
    <property type="entry name" value="THIOL:DISULFIDE INTERCHANGE PROTEIN DSBD"/>
    <property type="match status" value="1"/>
</dbReference>
<feature type="domain" description="Thioredoxin" evidence="9">
    <location>
        <begin position="533"/>
        <end position="659"/>
    </location>
</feature>
<keyword evidence="2" id="KW-1003">Cell membrane</keyword>
<keyword evidence="3 7" id="KW-0812">Transmembrane</keyword>
<dbReference type="EMBL" id="JWIC01000003">
    <property type="protein sequence ID" value="KID58743.1"/>
    <property type="molecule type" value="Genomic_DNA"/>
</dbReference>
<feature type="transmembrane region" description="Helical" evidence="7">
    <location>
        <begin position="394"/>
        <end position="421"/>
    </location>
</feature>
<dbReference type="OrthoDB" id="9811036at2"/>
<dbReference type="InterPro" id="IPR036249">
    <property type="entry name" value="Thioredoxin-like_sf"/>
</dbReference>
<dbReference type="InterPro" id="IPR003834">
    <property type="entry name" value="Cyt_c_assmbl_TM_dom"/>
</dbReference>
<evidence type="ECO:0000256" key="4">
    <source>
        <dbReference type="ARBA" id="ARBA00022748"/>
    </source>
</evidence>
<feature type="transmembrane region" description="Helical" evidence="7">
    <location>
        <begin position="516"/>
        <end position="537"/>
    </location>
</feature>
<feature type="transmembrane region" description="Helical" evidence="7">
    <location>
        <begin position="491"/>
        <end position="509"/>
    </location>
</feature>
<dbReference type="PROSITE" id="PS51352">
    <property type="entry name" value="THIOREDOXIN_2"/>
    <property type="match status" value="1"/>
</dbReference>
<dbReference type="InterPro" id="IPR028250">
    <property type="entry name" value="DsbDN"/>
</dbReference>
<keyword evidence="5 7" id="KW-1133">Transmembrane helix</keyword>
<dbReference type="GO" id="GO:0017004">
    <property type="term" value="P:cytochrome complex assembly"/>
    <property type="evidence" value="ECO:0007669"/>
    <property type="project" value="UniProtKB-KW"/>
</dbReference>
<dbReference type="GO" id="GO:0015035">
    <property type="term" value="F:protein-disulfide reductase activity"/>
    <property type="evidence" value="ECO:0007669"/>
    <property type="project" value="TreeGrafter"/>
</dbReference>
<evidence type="ECO:0000256" key="5">
    <source>
        <dbReference type="ARBA" id="ARBA00022989"/>
    </source>
</evidence>
<evidence type="ECO:0000256" key="3">
    <source>
        <dbReference type="ARBA" id="ARBA00022692"/>
    </source>
</evidence>
<dbReference type="Gene3D" id="3.40.30.10">
    <property type="entry name" value="Glutaredoxin"/>
    <property type="match status" value="1"/>
</dbReference>
<evidence type="ECO:0000256" key="8">
    <source>
        <dbReference type="SAM" id="SignalP"/>
    </source>
</evidence>
<keyword evidence="4" id="KW-0201">Cytochrome c-type biogenesis</keyword>
<dbReference type="GO" id="GO:0005886">
    <property type="term" value="C:plasma membrane"/>
    <property type="evidence" value="ECO:0007669"/>
    <property type="project" value="UniProtKB-SubCell"/>
</dbReference>
<organism evidence="10 11">
    <name type="scientific">Pseudoalteromonas luteoviolacea</name>
    <dbReference type="NCBI Taxonomy" id="43657"/>
    <lineage>
        <taxon>Bacteria</taxon>
        <taxon>Pseudomonadati</taxon>
        <taxon>Pseudomonadota</taxon>
        <taxon>Gammaproteobacteria</taxon>
        <taxon>Alteromonadales</taxon>
        <taxon>Pseudoalteromonadaceae</taxon>
        <taxon>Pseudoalteromonas</taxon>
    </lineage>
</organism>
<dbReference type="AlphaFoldDB" id="A0A0C1MUZ0"/>
<dbReference type="Pfam" id="PF02683">
    <property type="entry name" value="DsbD_TM"/>
    <property type="match status" value="1"/>
</dbReference>
<dbReference type="RefSeq" id="WP_039607913.1">
    <property type="nucleotide sequence ID" value="NZ_JWIC01000003.1"/>
</dbReference>
<dbReference type="InterPro" id="IPR013766">
    <property type="entry name" value="Thioredoxin_domain"/>
</dbReference>
<sequence length="667" mass="73776">MVRLLYVLLLMFSAAVFAQNTATGPHIEVALVSEHNQVRVGETQWVGVLLNPDKDWHTYWLNPGDSGEAPTIQWQSDADIEFGDIHWPLPKPIQVAHLVNYGYEGATLLMVPINLKQATKDRVSIIANLSWLVCKEDCIPGWATLTIDLPIADSITPSEHANLFEQTRLTLPKKHKDTAQFELTSTHLGLQTTLPYQSDWHVFPFKGDVISHNADQAWAHQANSSQVVISLSDYFATPSEPLNFLISDGKNGFYVEAIPNDTSSADNNSPSQSLWLMLLFAFIGGLILNIMPCVLPILSMKALSFTQSKHVNHWGYPVGVLISFWLFASIILVLKEAGSAVGWGFHLQEPLLIAGLAFLFTFIAMMLWDLLPKGINLAGVGQSLTGESTFTQQFFTGVLAVVVASPCTAPFMATALGVAMISPMLDTLAIFTALAVGFALPMTLLSLSTRFAKLLPKPGAWMQTFKHFLGFPMLATVVWLTWIFLSQTSSFGQLWLLSGLLGFVFFVWVSAKVNRVCGVMSLLLAIVFATFCSIKGAQASKVVSEQKNNHFSAQKLTELRNNNHVVLVNMTADWCITCKVNEQVALNNADLQALFEDSRVDYLVGDWTNKNQAIYEYLEQYQRSGVPLYVVYAGNHSKRVLPQVLTPDIVINAIQQAKKEINHATSN</sequence>
<evidence type="ECO:0000313" key="11">
    <source>
        <dbReference type="Proteomes" id="UP000031327"/>
    </source>
</evidence>
<dbReference type="CDD" id="cd02953">
    <property type="entry name" value="DsbDgamma"/>
    <property type="match status" value="1"/>
</dbReference>
<feature type="transmembrane region" description="Helical" evidence="7">
    <location>
        <begin position="311"/>
        <end position="331"/>
    </location>
</feature>
<feature type="transmembrane region" description="Helical" evidence="7">
    <location>
        <begin position="351"/>
        <end position="371"/>
    </location>
</feature>
<evidence type="ECO:0000256" key="6">
    <source>
        <dbReference type="ARBA" id="ARBA00023136"/>
    </source>
</evidence>
<keyword evidence="6 7" id="KW-0472">Membrane</keyword>
<dbReference type="Pfam" id="PF11412">
    <property type="entry name" value="DsbD_N"/>
    <property type="match status" value="1"/>
</dbReference>
<evidence type="ECO:0000256" key="1">
    <source>
        <dbReference type="ARBA" id="ARBA00004651"/>
    </source>
</evidence>
<feature type="signal peptide" evidence="8">
    <location>
        <begin position="1"/>
        <end position="18"/>
    </location>
</feature>